<evidence type="ECO:0000313" key="1">
    <source>
        <dbReference type="EMBL" id="KAF7513959.1"/>
    </source>
</evidence>
<reference evidence="1" key="1">
    <citation type="submission" date="2020-02" db="EMBL/GenBank/DDBJ databases">
        <authorList>
            <person name="Palmer J.M."/>
        </authorList>
    </citation>
    <scope>NUCLEOTIDE SEQUENCE</scope>
    <source>
        <strain evidence="1">EPUS1.4</strain>
        <tissue evidence="1">Thallus</tissue>
    </source>
</reference>
<protein>
    <submittedName>
        <fullName evidence="1">Uncharacterized protein</fullName>
    </submittedName>
</protein>
<gene>
    <name evidence="1" type="ORF">GJ744_006573</name>
</gene>
<organism evidence="1 2">
    <name type="scientific">Endocarpon pusillum</name>
    <dbReference type="NCBI Taxonomy" id="364733"/>
    <lineage>
        <taxon>Eukaryota</taxon>
        <taxon>Fungi</taxon>
        <taxon>Dikarya</taxon>
        <taxon>Ascomycota</taxon>
        <taxon>Pezizomycotina</taxon>
        <taxon>Eurotiomycetes</taxon>
        <taxon>Chaetothyriomycetidae</taxon>
        <taxon>Verrucariales</taxon>
        <taxon>Verrucariaceae</taxon>
        <taxon>Endocarpon</taxon>
    </lineage>
</organism>
<dbReference type="EMBL" id="JAACFV010000003">
    <property type="protein sequence ID" value="KAF7513959.1"/>
    <property type="molecule type" value="Genomic_DNA"/>
</dbReference>
<comment type="caution">
    <text evidence="1">The sequence shown here is derived from an EMBL/GenBank/DDBJ whole genome shotgun (WGS) entry which is preliminary data.</text>
</comment>
<sequence>MVLGIKENSYWSHSVTGYTGMAEWQSGLKATGDDEPLCKFPPNLVSFGRIQRWILSIFQSICDTIKSIKHRLLVSTSIRPRTASSSETIPPFTYTNRRFHRGASTAANGSLFYGIHAPLLEIPTTNQNPSIGHML</sequence>
<keyword evidence="2" id="KW-1185">Reference proteome</keyword>
<proteinExistence type="predicted"/>
<accession>A0A8H7AT95</accession>
<dbReference type="AlphaFoldDB" id="A0A8H7AT95"/>
<evidence type="ECO:0000313" key="2">
    <source>
        <dbReference type="Proteomes" id="UP000606974"/>
    </source>
</evidence>
<dbReference type="Proteomes" id="UP000606974">
    <property type="component" value="Unassembled WGS sequence"/>
</dbReference>
<name>A0A8H7AT95_9EURO</name>